<dbReference type="AlphaFoldDB" id="A0A067M9R4"/>
<dbReference type="Proteomes" id="UP000027195">
    <property type="component" value="Unassembled WGS sequence"/>
</dbReference>
<organism evidence="1 2">
    <name type="scientific">Botryobasidium botryosum (strain FD-172 SS1)</name>
    <dbReference type="NCBI Taxonomy" id="930990"/>
    <lineage>
        <taxon>Eukaryota</taxon>
        <taxon>Fungi</taxon>
        <taxon>Dikarya</taxon>
        <taxon>Basidiomycota</taxon>
        <taxon>Agaricomycotina</taxon>
        <taxon>Agaricomycetes</taxon>
        <taxon>Cantharellales</taxon>
        <taxon>Botryobasidiaceae</taxon>
        <taxon>Botryobasidium</taxon>
    </lineage>
</organism>
<name>A0A067M9R4_BOTB1</name>
<reference evidence="2" key="1">
    <citation type="journal article" date="2014" name="Proc. Natl. Acad. Sci. U.S.A.">
        <title>Extensive sampling of basidiomycete genomes demonstrates inadequacy of the white-rot/brown-rot paradigm for wood decay fungi.</title>
        <authorList>
            <person name="Riley R."/>
            <person name="Salamov A.A."/>
            <person name="Brown D.W."/>
            <person name="Nagy L.G."/>
            <person name="Floudas D."/>
            <person name="Held B.W."/>
            <person name="Levasseur A."/>
            <person name="Lombard V."/>
            <person name="Morin E."/>
            <person name="Otillar R."/>
            <person name="Lindquist E.A."/>
            <person name="Sun H."/>
            <person name="LaButti K.M."/>
            <person name="Schmutz J."/>
            <person name="Jabbour D."/>
            <person name="Luo H."/>
            <person name="Baker S.E."/>
            <person name="Pisabarro A.G."/>
            <person name="Walton J.D."/>
            <person name="Blanchette R.A."/>
            <person name="Henrissat B."/>
            <person name="Martin F."/>
            <person name="Cullen D."/>
            <person name="Hibbett D.S."/>
            <person name="Grigoriev I.V."/>
        </authorList>
    </citation>
    <scope>NUCLEOTIDE SEQUENCE [LARGE SCALE GENOMIC DNA]</scope>
    <source>
        <strain evidence="2">FD-172 SS1</strain>
    </source>
</reference>
<dbReference type="EMBL" id="KL198088">
    <property type="protein sequence ID" value="KDQ08612.1"/>
    <property type="molecule type" value="Genomic_DNA"/>
</dbReference>
<accession>A0A067M9R4</accession>
<dbReference type="HOGENOM" id="CLU_1740223_0_0_1"/>
<gene>
    <name evidence="1" type="ORF">BOTBODRAFT_562241</name>
</gene>
<evidence type="ECO:0000313" key="2">
    <source>
        <dbReference type="Proteomes" id="UP000027195"/>
    </source>
</evidence>
<evidence type="ECO:0000313" key="1">
    <source>
        <dbReference type="EMBL" id="KDQ08612.1"/>
    </source>
</evidence>
<protein>
    <submittedName>
        <fullName evidence="1">Uncharacterized protein</fullName>
    </submittedName>
</protein>
<sequence length="150" mass="17226">MWRAPISDISPLSPTSRLPSLRPRWDSGTYPSCWHSIPTRNVVIRTFISLMGILKDQIDSLLWSAITSRFLGYEVCTWSTPPTLCRDCASRGSPGLYLPLTWRRRNRASKISSAHPPRPGYRSPTHMTWTRTKMPRHRNFLLGIVHIPES</sequence>
<proteinExistence type="predicted"/>
<dbReference type="InParanoid" id="A0A067M9R4"/>
<keyword evidence="2" id="KW-1185">Reference proteome</keyword>